<dbReference type="STRING" id="320483.AMF_443"/>
<evidence type="ECO:0000313" key="6">
    <source>
        <dbReference type="EMBL" id="ACM49303.1"/>
    </source>
</evidence>
<dbReference type="eggNOG" id="COG0257">
    <property type="taxonomic scope" value="Bacteria"/>
</dbReference>
<dbReference type="KEGG" id="amf:AMF_443"/>
<dbReference type="InterPro" id="IPR035977">
    <property type="entry name" value="Ribosomal_bL36_sp"/>
</dbReference>
<evidence type="ECO:0000256" key="1">
    <source>
        <dbReference type="ARBA" id="ARBA00007645"/>
    </source>
</evidence>
<keyword evidence="7" id="KW-1185">Reference proteome</keyword>
<evidence type="ECO:0000256" key="3">
    <source>
        <dbReference type="ARBA" id="ARBA00023274"/>
    </source>
</evidence>
<dbReference type="PANTHER" id="PTHR47781:SF1">
    <property type="entry name" value="LARGE RIBOSOMAL SUBUNIT PROTEIN BL36B"/>
    <property type="match status" value="1"/>
</dbReference>
<keyword evidence="3 4" id="KW-0687">Ribonucleoprotein</keyword>
<accession>B9KIJ1</accession>
<evidence type="ECO:0000256" key="4">
    <source>
        <dbReference type="HAMAP-Rule" id="MF_00251"/>
    </source>
</evidence>
<dbReference type="SUPFAM" id="SSF57840">
    <property type="entry name" value="Ribosomal protein L36"/>
    <property type="match status" value="1"/>
</dbReference>
<dbReference type="NCBIfam" id="NF002021">
    <property type="entry name" value="PRK00831.1"/>
    <property type="match status" value="1"/>
</dbReference>
<dbReference type="EMBL" id="CP001079">
    <property type="protein sequence ID" value="ACM49303.1"/>
    <property type="molecule type" value="Genomic_DNA"/>
</dbReference>
<reference evidence="6 7" key="1">
    <citation type="journal article" date="2009" name="BMC Genomics">
        <title>Conservation in the face of diversity: multistrain analysis of an intracellular bacterium.</title>
        <authorList>
            <person name="Dark M.J."/>
            <person name="Herndon D.R."/>
            <person name="Kappmeyer L.S."/>
            <person name="Gonzales M.P."/>
            <person name="Nordeen E."/>
            <person name="Palmer G.H."/>
            <person name="Knowles D.P. Jr."/>
            <person name="Brayton K.A."/>
        </authorList>
    </citation>
    <scope>NUCLEOTIDE SEQUENCE [LARGE SCALE GENOMIC DNA]</scope>
    <source>
        <strain evidence="6 7">Florida</strain>
    </source>
</reference>
<dbReference type="GO" id="GO:0003735">
    <property type="term" value="F:structural constituent of ribosome"/>
    <property type="evidence" value="ECO:0007669"/>
    <property type="project" value="InterPro"/>
</dbReference>
<gene>
    <name evidence="4 6" type="primary">rpmJ</name>
    <name evidence="6" type="ordered locus">AMF_443</name>
</gene>
<dbReference type="GO" id="GO:0006412">
    <property type="term" value="P:translation"/>
    <property type="evidence" value="ECO:0007669"/>
    <property type="project" value="UniProtKB-UniRule"/>
</dbReference>
<keyword evidence="2 4" id="KW-0689">Ribosomal protein</keyword>
<evidence type="ECO:0000256" key="2">
    <source>
        <dbReference type="ARBA" id="ARBA00022980"/>
    </source>
</evidence>
<sequence>MPLHANALLLNPTALLNGGHADYGEHASLHGCTASFALCAPHTEVRMFYLTAHGKYRNISVYVALVGKKAVKVMGSLKSAKSRDRDCKIVRRKGRIYVINKKKPRFKARQGY</sequence>
<dbReference type="Pfam" id="PF00444">
    <property type="entry name" value="Ribosomal_L36"/>
    <property type="match status" value="1"/>
</dbReference>
<dbReference type="PROSITE" id="PS00828">
    <property type="entry name" value="RIBOSOMAL_L36"/>
    <property type="match status" value="1"/>
</dbReference>
<dbReference type="GO" id="GO:0005840">
    <property type="term" value="C:ribosome"/>
    <property type="evidence" value="ECO:0007669"/>
    <property type="project" value="UniProtKB-KW"/>
</dbReference>
<comment type="similarity">
    <text evidence="1 4 5">Belongs to the bacterial ribosomal protein bL36 family.</text>
</comment>
<protein>
    <recommendedName>
        <fullName evidence="4">Large ribosomal subunit protein bL36</fullName>
    </recommendedName>
</protein>
<name>B9KIJ1_ANAMF</name>
<dbReference type="HOGENOM" id="CLU_2366728_0_0_5"/>
<dbReference type="GO" id="GO:1990904">
    <property type="term" value="C:ribonucleoprotein complex"/>
    <property type="evidence" value="ECO:0007669"/>
    <property type="project" value="UniProtKB-KW"/>
</dbReference>
<dbReference type="AlphaFoldDB" id="B9KIJ1"/>
<dbReference type="Proteomes" id="UP000007307">
    <property type="component" value="Chromosome"/>
</dbReference>
<dbReference type="HAMAP" id="MF_00251">
    <property type="entry name" value="Ribosomal_bL36"/>
    <property type="match status" value="1"/>
</dbReference>
<evidence type="ECO:0000256" key="5">
    <source>
        <dbReference type="RuleBase" id="RU000571"/>
    </source>
</evidence>
<dbReference type="InterPro" id="IPR000473">
    <property type="entry name" value="Ribosomal_bL36"/>
</dbReference>
<proteinExistence type="inferred from homology"/>
<dbReference type="NCBIfam" id="TIGR01022">
    <property type="entry name" value="rpmJ_bact"/>
    <property type="match status" value="1"/>
</dbReference>
<evidence type="ECO:0000313" key="7">
    <source>
        <dbReference type="Proteomes" id="UP000007307"/>
    </source>
</evidence>
<dbReference type="PANTHER" id="PTHR47781">
    <property type="entry name" value="50S RIBOSOMAL PROTEIN L36 2"/>
    <property type="match status" value="1"/>
</dbReference>
<organism evidence="6 7">
    <name type="scientific">Anaplasma marginale (strain Florida)</name>
    <dbReference type="NCBI Taxonomy" id="320483"/>
    <lineage>
        <taxon>Bacteria</taxon>
        <taxon>Pseudomonadati</taxon>
        <taxon>Pseudomonadota</taxon>
        <taxon>Alphaproteobacteria</taxon>
        <taxon>Rickettsiales</taxon>
        <taxon>Anaplasmataceae</taxon>
        <taxon>Anaplasma</taxon>
    </lineage>
</organism>
<dbReference type="InterPro" id="IPR047621">
    <property type="entry name" value="Ribosomal_L36_bact"/>
</dbReference>